<dbReference type="InterPro" id="IPR037523">
    <property type="entry name" value="VOC_core"/>
</dbReference>
<dbReference type="KEGG" id="kfl:Kfla_7029"/>
<organism evidence="2 3">
    <name type="scientific">Kribbella flavida (strain DSM 17836 / JCM 10339 / NBRC 14399)</name>
    <dbReference type="NCBI Taxonomy" id="479435"/>
    <lineage>
        <taxon>Bacteria</taxon>
        <taxon>Bacillati</taxon>
        <taxon>Actinomycetota</taxon>
        <taxon>Actinomycetes</taxon>
        <taxon>Propionibacteriales</taxon>
        <taxon>Kribbellaceae</taxon>
        <taxon>Kribbella</taxon>
    </lineage>
</organism>
<dbReference type="RefSeq" id="WP_012924569.1">
    <property type="nucleotide sequence ID" value="NC_013729.1"/>
</dbReference>
<keyword evidence="2" id="KW-0223">Dioxygenase</keyword>
<dbReference type="Gene3D" id="3.10.180.10">
    <property type="entry name" value="2,3-Dihydroxybiphenyl 1,2-Dioxygenase, domain 1"/>
    <property type="match status" value="1"/>
</dbReference>
<evidence type="ECO:0000313" key="2">
    <source>
        <dbReference type="EMBL" id="ADB36017.1"/>
    </source>
</evidence>
<dbReference type="AlphaFoldDB" id="D2Q3Z5"/>
<proteinExistence type="predicted"/>
<accession>D2Q3Z5</accession>
<dbReference type="Proteomes" id="UP000007967">
    <property type="component" value="Chromosome"/>
</dbReference>
<dbReference type="PROSITE" id="PS51819">
    <property type="entry name" value="VOC"/>
    <property type="match status" value="1"/>
</dbReference>
<dbReference type="GO" id="GO:0051213">
    <property type="term" value="F:dioxygenase activity"/>
    <property type="evidence" value="ECO:0007669"/>
    <property type="project" value="UniProtKB-KW"/>
</dbReference>
<dbReference type="OrthoDB" id="9793039at2"/>
<evidence type="ECO:0000259" key="1">
    <source>
        <dbReference type="PROSITE" id="PS51819"/>
    </source>
</evidence>
<dbReference type="InterPro" id="IPR004360">
    <property type="entry name" value="Glyas_Fos-R_dOase_dom"/>
</dbReference>
<dbReference type="SUPFAM" id="SSF54593">
    <property type="entry name" value="Glyoxalase/Bleomycin resistance protein/Dihydroxybiphenyl dioxygenase"/>
    <property type="match status" value="1"/>
</dbReference>
<dbReference type="CDD" id="cd07247">
    <property type="entry name" value="SgaA_N_like"/>
    <property type="match status" value="1"/>
</dbReference>
<name>D2Q3Z5_KRIFD</name>
<protein>
    <submittedName>
        <fullName evidence="2">Glyoxalase/bleomycin resistance protein/dioxygenase</fullName>
    </submittedName>
</protein>
<dbReference type="InterPro" id="IPR029068">
    <property type="entry name" value="Glyas_Bleomycin-R_OHBP_Dase"/>
</dbReference>
<dbReference type="HOGENOM" id="CLU_127592_2_0_11"/>
<evidence type="ECO:0000313" key="3">
    <source>
        <dbReference type="Proteomes" id="UP000007967"/>
    </source>
</evidence>
<sequence>MSDFTAPAWIDITATNPVAAREFYTQLFGWRLQLVEALNYALVQPDKNTLPGGIGQQNEVRPAGVVTYFSVPDLEAAVAKAESLGGRIAVPPWEVPGLGRMAIILDLDANRIGLWQD</sequence>
<dbReference type="Pfam" id="PF00903">
    <property type="entry name" value="Glyoxalase"/>
    <property type="match status" value="1"/>
</dbReference>
<dbReference type="EMBL" id="CP001736">
    <property type="protein sequence ID" value="ADB36017.1"/>
    <property type="molecule type" value="Genomic_DNA"/>
</dbReference>
<dbReference type="PANTHER" id="PTHR33993">
    <property type="entry name" value="GLYOXALASE-RELATED"/>
    <property type="match status" value="1"/>
</dbReference>
<reference evidence="2 3" key="2">
    <citation type="journal article" date="2010" name="Stand. Genomic Sci.">
        <title>Complete genome sequence of Kribbella flavida type strain (IFO 14399).</title>
        <authorList>
            <person name="Pukall R."/>
            <person name="Lapidus A."/>
            <person name="Glavina Del Rio T."/>
            <person name="Copeland A."/>
            <person name="Tice H."/>
            <person name="Cheng J.-F."/>
            <person name="Lucas S."/>
            <person name="Chen F."/>
            <person name="Nolan M."/>
            <person name="LaButti K."/>
            <person name="Pati A."/>
            <person name="Ivanova N."/>
            <person name="Mavrommatis K."/>
            <person name="Mikhailova N."/>
            <person name="Pitluck S."/>
            <person name="Bruce D."/>
            <person name="Goodwin L."/>
            <person name="Land M."/>
            <person name="Hauser L."/>
            <person name="Chang Y.-J."/>
            <person name="Jeffries C.D."/>
            <person name="Chen A."/>
            <person name="Palaniappan K."/>
            <person name="Chain P."/>
            <person name="Rohde M."/>
            <person name="Goeker M."/>
            <person name="Bristow J."/>
            <person name="Eisen J.A."/>
            <person name="Markowitz V."/>
            <person name="Hugenholtz P."/>
            <person name="Kyrpides N.C."/>
            <person name="Klenk H.-P."/>
            <person name="Brettin T."/>
        </authorList>
    </citation>
    <scope>NUCLEOTIDE SEQUENCE [LARGE SCALE GENOMIC DNA]</scope>
    <source>
        <strain evidence="3">DSM 17836 / JCM 10339 / NBRC 14399</strain>
    </source>
</reference>
<dbReference type="PANTHER" id="PTHR33993:SF14">
    <property type="entry name" value="GB|AAF24581.1"/>
    <property type="match status" value="1"/>
</dbReference>
<reference evidence="3" key="1">
    <citation type="submission" date="2009-09" db="EMBL/GenBank/DDBJ databases">
        <title>The complete genome of Kribbella flavida DSM 17836.</title>
        <authorList>
            <consortium name="US DOE Joint Genome Institute (JGI-PGF)"/>
            <person name="Lucas S."/>
            <person name="Copeland A."/>
            <person name="Lapidus A."/>
            <person name="Glavina del Rio T."/>
            <person name="Dalin E."/>
            <person name="Tice H."/>
            <person name="Bruce D."/>
            <person name="Goodwin L."/>
            <person name="Pitluck S."/>
            <person name="Kyrpides N."/>
            <person name="Mavromatis K."/>
            <person name="Ivanova N."/>
            <person name="Saunders E."/>
            <person name="Brettin T."/>
            <person name="Detter J.C."/>
            <person name="Han C."/>
            <person name="Larimer F."/>
            <person name="Land M."/>
            <person name="Hauser L."/>
            <person name="Markowitz V."/>
            <person name="Cheng J.-F."/>
            <person name="Hugenholtz P."/>
            <person name="Woyke T."/>
            <person name="Wu D."/>
            <person name="Pukall R."/>
            <person name="Klenk H.-P."/>
            <person name="Eisen J.A."/>
        </authorList>
    </citation>
    <scope>NUCLEOTIDE SEQUENCE [LARGE SCALE GENOMIC DNA]</scope>
    <source>
        <strain evidence="3">DSM 17836 / JCM 10339 / NBRC 14399</strain>
    </source>
</reference>
<keyword evidence="2" id="KW-0560">Oxidoreductase</keyword>
<keyword evidence="3" id="KW-1185">Reference proteome</keyword>
<dbReference type="eggNOG" id="COG3324">
    <property type="taxonomic scope" value="Bacteria"/>
</dbReference>
<dbReference type="InterPro" id="IPR052164">
    <property type="entry name" value="Anthracycline_SecMetBiosynth"/>
</dbReference>
<gene>
    <name evidence="2" type="ordered locus">Kfla_7029</name>
</gene>
<feature type="domain" description="VOC" evidence="1">
    <location>
        <begin position="6"/>
        <end position="117"/>
    </location>
</feature>